<dbReference type="AlphaFoldDB" id="A0A080M866"/>
<keyword evidence="1 5" id="KW-0963">Cytoplasm</keyword>
<evidence type="ECO:0000256" key="5">
    <source>
        <dbReference type="HAMAP-Rule" id="MF_00378"/>
    </source>
</evidence>
<dbReference type="NCBIfam" id="TIGR00237">
    <property type="entry name" value="xseA"/>
    <property type="match status" value="1"/>
</dbReference>
<evidence type="ECO:0000313" key="10">
    <source>
        <dbReference type="Proteomes" id="UP000021315"/>
    </source>
</evidence>
<evidence type="ECO:0000256" key="2">
    <source>
        <dbReference type="ARBA" id="ARBA00022722"/>
    </source>
</evidence>
<dbReference type="GO" id="GO:0009318">
    <property type="term" value="C:exodeoxyribonuclease VII complex"/>
    <property type="evidence" value="ECO:0007669"/>
    <property type="project" value="UniProtKB-UniRule"/>
</dbReference>
<evidence type="ECO:0000259" key="7">
    <source>
        <dbReference type="Pfam" id="PF02601"/>
    </source>
</evidence>
<accession>A0A080M866</accession>
<dbReference type="STRING" id="1453999.AW06_001712"/>
<feature type="domain" description="Exonuclease VII large subunit C-terminal" evidence="7">
    <location>
        <begin position="134"/>
        <end position="444"/>
    </location>
</feature>
<dbReference type="HAMAP" id="MF_00378">
    <property type="entry name" value="Exonuc_7_L"/>
    <property type="match status" value="1"/>
</dbReference>
<dbReference type="RefSeq" id="WP_034947798.1">
    <property type="nucleotide sequence ID" value="NZ_JDST02000032.1"/>
</dbReference>
<comment type="similarity">
    <text evidence="5 6">Belongs to the XseA family.</text>
</comment>
<dbReference type="PANTHER" id="PTHR30008">
    <property type="entry name" value="EXODEOXYRIBONUCLEASE 7 LARGE SUBUNIT"/>
    <property type="match status" value="1"/>
</dbReference>
<keyword evidence="4 5" id="KW-0269">Exonuclease</keyword>
<keyword evidence="3 5" id="KW-0378">Hydrolase</keyword>
<dbReference type="GO" id="GO:0006308">
    <property type="term" value="P:DNA catabolic process"/>
    <property type="evidence" value="ECO:0007669"/>
    <property type="project" value="UniProtKB-UniRule"/>
</dbReference>
<comment type="subcellular location">
    <subcellularLocation>
        <location evidence="5 6">Cytoplasm</location>
    </subcellularLocation>
</comment>
<gene>
    <name evidence="5 9" type="primary">xseA</name>
    <name evidence="9" type="ORF">AW06_001712</name>
</gene>
<comment type="function">
    <text evidence="5">Bidirectionally degrades single-stranded DNA into large acid-insoluble oligonucleotides, which are then degraded further into small acid-soluble oligonucleotides.</text>
</comment>
<sequence>MSDLPASTNDLVAPMPVLPVAVLNRLARERLEAVFPLCWVAGEVSNLSHASSGHVYFSLKDSAAQVRCVMFRNRAQLLGWRLENGQNIEARVLVTLYEARGDFQLNVEAARRAGVGHLYEQFLRLKDKLAREGLFDSSAKRLLPAFPRCIGIVTSPQAAALRDVLSTLRRRAGQVGIVIYPTPVQGDGAAAQIAAAICCAGEHRECDVLIVCRGGGSIEDLWAFNDEAVARAMRACPLPVISGIGHETDFTIADFAADQRAPTPTAAAELAAPEQVALLARLAAYRLALRRLIDQHLNQRGQHLDWLAHRLQSPSQYLARHQDNLYKLQRRLRAGLLQANAQARATLLGLTRHLLLIRPDPVRQAGHLEALAARLRSAWQTTAQARHADLELLSAGLSHLHPAAVLARGYCVVSNAQGQIIRASKALEPGQQIAVFFHRGRAEAVVLNVSEEDGIAFAAPAIASAASPE</sequence>
<reference evidence="9" key="1">
    <citation type="submission" date="2014-02" db="EMBL/GenBank/DDBJ databases">
        <title>Expanding our view of genomic diversity in Candidatus Accumulibacter clades.</title>
        <authorList>
            <person name="Skennerton C.T."/>
            <person name="Barr J.J."/>
            <person name="Slater F.R."/>
            <person name="Bond P.L."/>
            <person name="Tyson G.W."/>
        </authorList>
    </citation>
    <scope>NUCLEOTIDE SEQUENCE [LARGE SCALE GENOMIC DNA]</scope>
</reference>
<dbReference type="InterPro" id="IPR025824">
    <property type="entry name" value="OB-fold_nuc-bd_dom"/>
</dbReference>
<keyword evidence="2 5" id="KW-0540">Nuclease</keyword>
<dbReference type="EMBL" id="JDST02000032">
    <property type="protein sequence ID" value="KFB77161.1"/>
    <property type="molecule type" value="Genomic_DNA"/>
</dbReference>
<dbReference type="GO" id="GO:0005737">
    <property type="term" value="C:cytoplasm"/>
    <property type="evidence" value="ECO:0007669"/>
    <property type="project" value="UniProtKB-SubCell"/>
</dbReference>
<dbReference type="InterPro" id="IPR003753">
    <property type="entry name" value="Exonuc_VII_L"/>
</dbReference>
<dbReference type="InterPro" id="IPR020579">
    <property type="entry name" value="Exonuc_VII_lsu_C"/>
</dbReference>
<feature type="domain" description="OB-fold nucleic acid binding" evidence="8">
    <location>
        <begin position="19"/>
        <end position="109"/>
    </location>
</feature>
<comment type="caution">
    <text evidence="9">The sequence shown here is derived from an EMBL/GenBank/DDBJ whole genome shotgun (WGS) entry which is preliminary data.</text>
</comment>
<proteinExistence type="inferred from homology"/>
<dbReference type="GO" id="GO:0008855">
    <property type="term" value="F:exodeoxyribonuclease VII activity"/>
    <property type="evidence" value="ECO:0007669"/>
    <property type="project" value="UniProtKB-UniRule"/>
</dbReference>
<name>A0A080M866_9PROT</name>
<dbReference type="Pfam" id="PF02601">
    <property type="entry name" value="Exonuc_VII_L"/>
    <property type="match status" value="1"/>
</dbReference>
<evidence type="ECO:0000313" key="9">
    <source>
        <dbReference type="EMBL" id="KFB77161.1"/>
    </source>
</evidence>
<dbReference type="Proteomes" id="UP000021315">
    <property type="component" value="Unassembled WGS sequence"/>
</dbReference>
<evidence type="ECO:0000256" key="6">
    <source>
        <dbReference type="RuleBase" id="RU004355"/>
    </source>
</evidence>
<keyword evidence="10" id="KW-1185">Reference proteome</keyword>
<comment type="subunit">
    <text evidence="5">Heterooligomer composed of large and small subunits.</text>
</comment>
<evidence type="ECO:0000256" key="1">
    <source>
        <dbReference type="ARBA" id="ARBA00022490"/>
    </source>
</evidence>
<evidence type="ECO:0000259" key="8">
    <source>
        <dbReference type="Pfam" id="PF13742"/>
    </source>
</evidence>
<dbReference type="GO" id="GO:0003676">
    <property type="term" value="F:nucleic acid binding"/>
    <property type="evidence" value="ECO:0007669"/>
    <property type="project" value="InterPro"/>
</dbReference>
<protein>
    <recommendedName>
        <fullName evidence="5">Exodeoxyribonuclease 7 large subunit</fullName>
        <ecNumber evidence="5">3.1.11.6</ecNumber>
    </recommendedName>
    <alternativeName>
        <fullName evidence="5">Exodeoxyribonuclease VII large subunit</fullName>
        <shortName evidence="5">Exonuclease VII large subunit</shortName>
    </alternativeName>
</protein>
<evidence type="ECO:0000256" key="3">
    <source>
        <dbReference type="ARBA" id="ARBA00022801"/>
    </source>
</evidence>
<dbReference type="PANTHER" id="PTHR30008:SF0">
    <property type="entry name" value="EXODEOXYRIBONUCLEASE 7 LARGE SUBUNIT"/>
    <property type="match status" value="1"/>
</dbReference>
<dbReference type="EC" id="3.1.11.6" evidence="5"/>
<organism evidence="9 10">
    <name type="scientific">Candidatus Accumulibacter cognatus</name>
    <dbReference type="NCBI Taxonomy" id="2954383"/>
    <lineage>
        <taxon>Bacteria</taxon>
        <taxon>Pseudomonadati</taxon>
        <taxon>Pseudomonadota</taxon>
        <taxon>Betaproteobacteria</taxon>
        <taxon>Candidatus Accumulibacter</taxon>
    </lineage>
</organism>
<comment type="catalytic activity">
    <reaction evidence="5 6">
        <text>Exonucleolytic cleavage in either 5'- to 3'- or 3'- to 5'-direction to yield nucleoside 5'-phosphates.</text>
        <dbReference type="EC" id="3.1.11.6"/>
    </reaction>
</comment>
<dbReference type="CDD" id="cd04489">
    <property type="entry name" value="ExoVII_LU_OBF"/>
    <property type="match status" value="1"/>
</dbReference>
<evidence type="ECO:0000256" key="4">
    <source>
        <dbReference type="ARBA" id="ARBA00022839"/>
    </source>
</evidence>
<dbReference type="Pfam" id="PF13742">
    <property type="entry name" value="tRNA_anti_2"/>
    <property type="match status" value="1"/>
</dbReference>